<keyword evidence="1" id="KW-0472">Membrane</keyword>
<evidence type="ECO:0000256" key="1">
    <source>
        <dbReference type="SAM" id="Phobius"/>
    </source>
</evidence>
<dbReference type="RefSeq" id="WP_113882184.1">
    <property type="nucleotide sequence ID" value="NZ_CP162020.1"/>
</dbReference>
<keyword evidence="1" id="KW-0812">Transmembrane</keyword>
<protein>
    <submittedName>
        <fullName evidence="2">Uncharacterized protein</fullName>
    </submittedName>
</protein>
<comment type="caution">
    <text evidence="2">The sequence shown here is derived from an EMBL/GenBank/DDBJ whole genome shotgun (WGS) entry which is preliminary data.</text>
</comment>
<feature type="transmembrane region" description="Helical" evidence="1">
    <location>
        <begin position="7"/>
        <end position="28"/>
    </location>
</feature>
<dbReference type="AlphaFoldDB" id="A0A366JYC0"/>
<proteinExistence type="predicted"/>
<feature type="transmembrane region" description="Helical" evidence="1">
    <location>
        <begin position="34"/>
        <end position="55"/>
    </location>
</feature>
<keyword evidence="1" id="KW-1133">Transmembrane helix</keyword>
<gene>
    <name evidence="2" type="ORF">DFO70_10429</name>
</gene>
<name>A0A366JYC0_CYTFI</name>
<accession>A0A366JYC0</accession>
<dbReference type="Proteomes" id="UP000252731">
    <property type="component" value="Unassembled WGS sequence"/>
</dbReference>
<organism evidence="2 3">
    <name type="scientific">Cytobacillus firmus</name>
    <name type="common">Bacillus firmus</name>
    <dbReference type="NCBI Taxonomy" id="1399"/>
    <lineage>
        <taxon>Bacteria</taxon>
        <taxon>Bacillati</taxon>
        <taxon>Bacillota</taxon>
        <taxon>Bacilli</taxon>
        <taxon>Bacillales</taxon>
        <taxon>Bacillaceae</taxon>
        <taxon>Cytobacillus</taxon>
    </lineage>
</organism>
<sequence length="62" mass="6719">MFQSKSFNTIFYIILGIIGLALFALGMFNSEKSSLWILLGIVGLSSAAISAFILFSRLGSNK</sequence>
<dbReference type="EMBL" id="QNSF01000004">
    <property type="protein sequence ID" value="RBP94390.1"/>
    <property type="molecule type" value="Genomic_DNA"/>
</dbReference>
<reference evidence="2 3" key="1">
    <citation type="submission" date="2018-06" db="EMBL/GenBank/DDBJ databases">
        <title>Freshwater and sediment microbial communities from various areas in North America, analyzing microbe dynamics in response to fracking.</title>
        <authorList>
            <person name="Lamendella R."/>
        </authorList>
    </citation>
    <scope>NUCLEOTIDE SEQUENCE [LARGE SCALE GENOMIC DNA]</scope>
    <source>
        <strain evidence="2 3">14_TX</strain>
    </source>
</reference>
<keyword evidence="3" id="KW-1185">Reference proteome</keyword>
<evidence type="ECO:0000313" key="2">
    <source>
        <dbReference type="EMBL" id="RBP94390.1"/>
    </source>
</evidence>
<evidence type="ECO:0000313" key="3">
    <source>
        <dbReference type="Proteomes" id="UP000252731"/>
    </source>
</evidence>